<dbReference type="RefSeq" id="WP_348388337.1">
    <property type="nucleotide sequence ID" value="NZ_CP134146.1"/>
</dbReference>
<gene>
    <name evidence="3" type="ORF">RI845_03305</name>
</gene>
<sequence>MTNVTRRIALLMTISSFGLLCACGGGGSSSTKPTVKTSLPTISIISIEPTAVEQNSQVAKFKIERSSGTEQLAVSFDVTGHTDITKGSADASDYQLLYADGNIVGDSFIIPANESSRIIEVKPISDNLFEVPEQLNVNLTTQSTYQLSQEPTVSLTIIDADNTRDNAKVFYGVFTPQGDAITSATGVLSFILQGDNELGQLSYSFTNLGSEQTDQHIHLAPSGTMIKDLEGPGNVINMIWDLAPGGIFKTEQEMLDTLFNGEFFVNIHSANYPAGEISATLLYDANIKPPEQVDLTEADVDRDIIRFLNQATFGATPEDYQPLRDQINADGTNRMQVYNQWIEQQISMPASSLYDFTEAVAQHFPEEAGVNIRRDAFYNLAVHGKDQLRQRMAFALSQILVVSDEAAAIRNAHKGAAIYWDNLASNAFDYYNKALFDATLSPIMGVWLSHLYNQKEDVGAGYYPDENYAREVMQLFSFGLVHLNKNGTIALGDDNLPKPTYSNETIKEMARVFTGLSFRFKNDGENKVANNNFFLGDWANEYQYRWREPMKFFTSEHDFGSKTLFTDNNGTVTVAANNDKTDDAAMSEVAFVVDSLVAHSSTAPFISKQLIQRFVTSNPSSAYIERVANKFAEKGDLTATIKAILLDEEARNPQVHSSNSFGKIKEPIIQLTANLRLFKVKSRIALDDSVDTTFDTPIPGLNLELADKYQSGATLIRMGDLAIGQRALGANSVFNFYLPSYTPSGALASNSLMAPELQLLTEAQMFSTMNIYNGLMNSSLYRNNAAKYSIIYQNWHLKVWLQQEDFFEIWQNTSGTDTDKATAVVDYLDFYLNAGLMKANDNQGTRKLFIENLVQAASNNRFKLAFYGANTSPEFVLQK</sequence>
<evidence type="ECO:0000256" key="1">
    <source>
        <dbReference type="SAM" id="SignalP"/>
    </source>
</evidence>
<evidence type="ECO:0000313" key="4">
    <source>
        <dbReference type="Proteomes" id="UP001248581"/>
    </source>
</evidence>
<feature type="domain" description="CHRD" evidence="2">
    <location>
        <begin position="180"/>
        <end position="278"/>
    </location>
</feature>
<dbReference type="InterPro" id="IPR038081">
    <property type="entry name" value="CalX-like_sf"/>
</dbReference>
<name>A0ABY9TLL1_9GAMM</name>
<feature type="chain" id="PRO_5046527320" evidence="1">
    <location>
        <begin position="23"/>
        <end position="879"/>
    </location>
</feature>
<protein>
    <submittedName>
        <fullName evidence="3">DUF1800 family protein</fullName>
    </submittedName>
</protein>
<dbReference type="PANTHER" id="PTHR43737">
    <property type="entry name" value="BLL7424 PROTEIN"/>
    <property type="match status" value="1"/>
</dbReference>
<keyword evidence="4" id="KW-1185">Reference proteome</keyword>
<feature type="signal peptide" evidence="1">
    <location>
        <begin position="1"/>
        <end position="22"/>
    </location>
</feature>
<dbReference type="InterPro" id="IPR014917">
    <property type="entry name" value="DUF1800"/>
</dbReference>
<evidence type="ECO:0000313" key="3">
    <source>
        <dbReference type="EMBL" id="WNC69193.1"/>
    </source>
</evidence>
<dbReference type="InterPro" id="IPR010895">
    <property type="entry name" value="CHRD"/>
</dbReference>
<dbReference type="EMBL" id="CP134146">
    <property type="protein sequence ID" value="WNC69193.1"/>
    <property type="molecule type" value="Genomic_DNA"/>
</dbReference>
<dbReference type="Pfam" id="PF08811">
    <property type="entry name" value="DUF1800"/>
    <property type="match status" value="1"/>
</dbReference>
<dbReference type="PANTHER" id="PTHR43737:SF1">
    <property type="entry name" value="DUF1501 DOMAIN-CONTAINING PROTEIN"/>
    <property type="match status" value="1"/>
</dbReference>
<accession>A0ABY9TLL1</accession>
<reference evidence="4" key="1">
    <citation type="submission" date="2023-09" db="EMBL/GenBank/DDBJ databases">
        <authorList>
            <person name="Li S."/>
            <person name="Li X."/>
            <person name="Zhang C."/>
            <person name="Zhao Z."/>
        </authorList>
    </citation>
    <scope>NUCLEOTIDE SEQUENCE [LARGE SCALE GENOMIC DNA]</scope>
    <source>
        <strain evidence="4">SQ345</strain>
    </source>
</reference>
<dbReference type="PROSITE" id="PS51257">
    <property type="entry name" value="PROKAR_LIPOPROTEIN"/>
    <property type="match status" value="1"/>
</dbReference>
<dbReference type="Gene3D" id="2.60.40.2030">
    <property type="match status" value="1"/>
</dbReference>
<organism evidence="3 4">
    <name type="scientific">Thalassotalea nanhaiensis</name>
    <dbReference type="NCBI Taxonomy" id="3065648"/>
    <lineage>
        <taxon>Bacteria</taxon>
        <taxon>Pseudomonadati</taxon>
        <taxon>Pseudomonadota</taxon>
        <taxon>Gammaproteobacteria</taxon>
        <taxon>Alteromonadales</taxon>
        <taxon>Colwelliaceae</taxon>
        <taxon>Thalassotalea</taxon>
    </lineage>
</organism>
<evidence type="ECO:0000259" key="2">
    <source>
        <dbReference type="Pfam" id="PF07452"/>
    </source>
</evidence>
<dbReference type="SUPFAM" id="SSF141072">
    <property type="entry name" value="CalX-like"/>
    <property type="match status" value="1"/>
</dbReference>
<dbReference type="Pfam" id="PF07452">
    <property type="entry name" value="CHRD"/>
    <property type="match status" value="1"/>
</dbReference>
<dbReference type="Proteomes" id="UP001248581">
    <property type="component" value="Chromosome"/>
</dbReference>
<proteinExistence type="predicted"/>
<keyword evidence="1" id="KW-0732">Signal</keyword>